<comment type="similarity">
    <text evidence="7">Belongs to the binding-protein-dependent transport system permease family.</text>
</comment>
<dbReference type="InterPro" id="IPR035906">
    <property type="entry name" value="MetI-like_sf"/>
</dbReference>
<evidence type="ECO:0000256" key="7">
    <source>
        <dbReference type="RuleBase" id="RU363032"/>
    </source>
</evidence>
<feature type="transmembrane region" description="Helical" evidence="7">
    <location>
        <begin position="157"/>
        <end position="180"/>
    </location>
</feature>
<keyword evidence="10" id="KW-1185">Reference proteome</keyword>
<feature type="transmembrane region" description="Helical" evidence="7">
    <location>
        <begin position="268"/>
        <end position="285"/>
    </location>
</feature>
<evidence type="ECO:0000313" key="10">
    <source>
        <dbReference type="Proteomes" id="UP001649230"/>
    </source>
</evidence>
<evidence type="ECO:0000256" key="2">
    <source>
        <dbReference type="ARBA" id="ARBA00022448"/>
    </source>
</evidence>
<dbReference type="EMBL" id="CP090978">
    <property type="protein sequence ID" value="UJF33994.1"/>
    <property type="molecule type" value="Genomic_DNA"/>
</dbReference>
<keyword evidence="2 7" id="KW-0813">Transport</keyword>
<dbReference type="PROSITE" id="PS50928">
    <property type="entry name" value="ABC_TM1"/>
    <property type="match status" value="1"/>
</dbReference>
<evidence type="ECO:0000259" key="8">
    <source>
        <dbReference type="PROSITE" id="PS50928"/>
    </source>
</evidence>
<feature type="transmembrane region" description="Helical" evidence="7">
    <location>
        <begin position="20"/>
        <end position="39"/>
    </location>
</feature>
<dbReference type="Pfam" id="PF00528">
    <property type="entry name" value="BPD_transp_1"/>
    <property type="match status" value="1"/>
</dbReference>
<protein>
    <submittedName>
        <fullName evidence="9">Sugar ABC transporter permease</fullName>
    </submittedName>
</protein>
<feature type="domain" description="ABC transmembrane type-1" evidence="8">
    <location>
        <begin position="71"/>
        <end position="282"/>
    </location>
</feature>
<name>A0ABY3SJV6_9BACL</name>
<evidence type="ECO:0000313" key="9">
    <source>
        <dbReference type="EMBL" id="UJF33994.1"/>
    </source>
</evidence>
<proteinExistence type="inferred from homology"/>
<keyword evidence="6 7" id="KW-0472">Membrane</keyword>
<dbReference type="InterPro" id="IPR000515">
    <property type="entry name" value="MetI-like"/>
</dbReference>
<keyword evidence="3" id="KW-1003">Cell membrane</keyword>
<dbReference type="PANTHER" id="PTHR30193:SF37">
    <property type="entry name" value="INNER MEMBRANE ABC TRANSPORTER PERMEASE PROTEIN YCJO"/>
    <property type="match status" value="1"/>
</dbReference>
<evidence type="ECO:0000256" key="4">
    <source>
        <dbReference type="ARBA" id="ARBA00022692"/>
    </source>
</evidence>
<dbReference type="InterPro" id="IPR051393">
    <property type="entry name" value="ABC_transporter_permease"/>
</dbReference>
<dbReference type="RefSeq" id="WP_235120385.1">
    <property type="nucleotide sequence ID" value="NZ_CP090978.1"/>
</dbReference>
<keyword evidence="4 7" id="KW-0812">Transmembrane</keyword>
<feature type="transmembrane region" description="Helical" evidence="7">
    <location>
        <begin position="73"/>
        <end position="96"/>
    </location>
</feature>
<evidence type="ECO:0000256" key="3">
    <source>
        <dbReference type="ARBA" id="ARBA00022475"/>
    </source>
</evidence>
<dbReference type="Proteomes" id="UP001649230">
    <property type="component" value="Chromosome"/>
</dbReference>
<dbReference type="CDD" id="cd06261">
    <property type="entry name" value="TM_PBP2"/>
    <property type="match status" value="1"/>
</dbReference>
<dbReference type="PANTHER" id="PTHR30193">
    <property type="entry name" value="ABC TRANSPORTER PERMEASE PROTEIN"/>
    <property type="match status" value="1"/>
</dbReference>
<dbReference type="Gene3D" id="1.10.3720.10">
    <property type="entry name" value="MetI-like"/>
    <property type="match status" value="1"/>
</dbReference>
<keyword evidence="5 7" id="KW-1133">Transmembrane helix</keyword>
<reference evidence="9 10" key="1">
    <citation type="journal article" date="2024" name="Int. J. Syst. Evol. Microbiol.">
        <title>Paenibacillus hexagrammi sp. nov., a novel bacterium isolated from the gut content of Hexagrammos agrammus.</title>
        <authorList>
            <person name="Jung H.K."/>
            <person name="Kim D.G."/>
            <person name="Zin H."/>
            <person name="Park J."/>
            <person name="Jung H."/>
            <person name="Kim Y.O."/>
            <person name="Kong H.J."/>
            <person name="Kim J.W."/>
            <person name="Kim Y.S."/>
        </authorList>
    </citation>
    <scope>NUCLEOTIDE SEQUENCE [LARGE SCALE GENOMIC DNA]</scope>
    <source>
        <strain evidence="9 10">YPD9-1</strain>
    </source>
</reference>
<dbReference type="SUPFAM" id="SSF161098">
    <property type="entry name" value="MetI-like"/>
    <property type="match status" value="1"/>
</dbReference>
<gene>
    <name evidence="9" type="ORF">L0M14_01775</name>
</gene>
<organism evidence="9 10">
    <name type="scientific">Paenibacillus hexagrammi</name>
    <dbReference type="NCBI Taxonomy" id="2908839"/>
    <lineage>
        <taxon>Bacteria</taxon>
        <taxon>Bacillati</taxon>
        <taxon>Bacillota</taxon>
        <taxon>Bacilli</taxon>
        <taxon>Bacillales</taxon>
        <taxon>Paenibacillaceae</taxon>
        <taxon>Paenibacillus</taxon>
    </lineage>
</organism>
<sequence>MNRQQTKNLFHDSIFIGPALLFFFVITVIPFLFGLYYSFTSWNGVSGSAAWVGLDNYVRLFSEDTRFLHSFGFTFRFMLVSLVLSNVIGFGFALALSRHLKLTNLLRVSFFIPNVLAGLLLGFIWQFILLKGFPSIGQMTGLSFFKMNWLGDASTGFWGMVIVFVWQVSGYLMVIYISALQNVDSSIVEAARIDGASGWRSLIHIIIPLIMPSITICLFLSLSMSFKVFDLNLSLTAGGPFNSTESVTLNIYKEAFQNNRYGLGSAKAILFFLVVSLITLLQVSLTKRREVQL</sequence>
<accession>A0ABY3SJV6</accession>
<evidence type="ECO:0000256" key="1">
    <source>
        <dbReference type="ARBA" id="ARBA00004651"/>
    </source>
</evidence>
<evidence type="ECO:0000256" key="6">
    <source>
        <dbReference type="ARBA" id="ARBA00023136"/>
    </source>
</evidence>
<comment type="subcellular location">
    <subcellularLocation>
        <location evidence="1 7">Cell membrane</location>
        <topology evidence="1 7">Multi-pass membrane protein</topology>
    </subcellularLocation>
</comment>
<evidence type="ECO:0000256" key="5">
    <source>
        <dbReference type="ARBA" id="ARBA00022989"/>
    </source>
</evidence>
<feature type="transmembrane region" description="Helical" evidence="7">
    <location>
        <begin position="201"/>
        <end position="226"/>
    </location>
</feature>
<feature type="transmembrane region" description="Helical" evidence="7">
    <location>
        <begin position="108"/>
        <end position="128"/>
    </location>
</feature>